<organism evidence="1">
    <name type="scientific">Rhipicephalus zambeziensis</name>
    <dbReference type="NCBI Taxonomy" id="60191"/>
    <lineage>
        <taxon>Eukaryota</taxon>
        <taxon>Metazoa</taxon>
        <taxon>Ecdysozoa</taxon>
        <taxon>Arthropoda</taxon>
        <taxon>Chelicerata</taxon>
        <taxon>Arachnida</taxon>
        <taxon>Acari</taxon>
        <taxon>Parasitiformes</taxon>
        <taxon>Ixodida</taxon>
        <taxon>Ixodoidea</taxon>
        <taxon>Ixodidae</taxon>
        <taxon>Rhipicephalinae</taxon>
        <taxon>Rhipicephalus</taxon>
        <taxon>Rhipicephalus</taxon>
    </lineage>
</organism>
<reference evidence="1" key="1">
    <citation type="journal article" date="2017" name="Parasit. Vectors">
        <title>Sialotranscriptomics of Rhipicephalus zambeziensis reveals intricate expression profiles of secretory proteins and suggests tight temporal transcriptional regulation during blood-feeding.</title>
        <authorList>
            <person name="de Castro M.H."/>
            <person name="de Klerk D."/>
            <person name="Pienaar R."/>
            <person name="Rees D.J.G."/>
            <person name="Mans B.J."/>
        </authorList>
    </citation>
    <scope>NUCLEOTIDE SEQUENCE</scope>
    <source>
        <tissue evidence="1">Salivary glands</tissue>
    </source>
</reference>
<sequence>MERSVLLRLAEADFAGTPATRCRHFRHRRATRLSSAFFEAVSGHPVPLFTLVKWCLLTLLDELHGLLFALSDSESTSSDSISSSDVDVLYEMMFKEMFPDLLCARPKIIGYSEEVQEPVYVTYA</sequence>
<name>A0A224YI62_9ACAR</name>
<protein>
    <submittedName>
        <fullName evidence="1">Uncharacterized protein</fullName>
    </submittedName>
</protein>
<accession>A0A224YI62</accession>
<dbReference type="EMBL" id="GFPF01003035">
    <property type="protein sequence ID" value="MAA14181.1"/>
    <property type="molecule type" value="Transcribed_RNA"/>
</dbReference>
<dbReference type="AlphaFoldDB" id="A0A224YI62"/>
<evidence type="ECO:0000313" key="1">
    <source>
        <dbReference type="EMBL" id="MAA14181.1"/>
    </source>
</evidence>
<proteinExistence type="predicted"/>